<dbReference type="EMBL" id="BARW01002254">
    <property type="protein sequence ID" value="GAI69560.1"/>
    <property type="molecule type" value="Genomic_DNA"/>
</dbReference>
<proteinExistence type="predicted"/>
<dbReference type="AlphaFoldDB" id="X1S2A9"/>
<sequence>ILQGLPKRVVQIGYKVYAGIPLQMKEEKYLKHWQKAHPAPIVAGIYYPGERILEILHKNPEGMTRRVLSTRLQVPVREVYWDLAPMIKQGKVVEIKRKNTRGRPPGPLLLIAGTERPQERMVKAERDDRIRQAHFVEGKGIKRIAREFHHCRRTVRKAIAAGTV</sequence>
<reference evidence="1" key="1">
    <citation type="journal article" date="2014" name="Front. Microbiol.">
        <title>High frequency of phylogenetically diverse reductive dehalogenase-homologous genes in deep subseafloor sedimentary metagenomes.</title>
        <authorList>
            <person name="Kawai M."/>
            <person name="Futagami T."/>
            <person name="Toyoda A."/>
            <person name="Takaki Y."/>
            <person name="Nishi S."/>
            <person name="Hori S."/>
            <person name="Arai W."/>
            <person name="Tsubouchi T."/>
            <person name="Morono Y."/>
            <person name="Uchiyama I."/>
            <person name="Ito T."/>
            <person name="Fujiyama A."/>
            <person name="Inagaki F."/>
            <person name="Takami H."/>
        </authorList>
    </citation>
    <scope>NUCLEOTIDE SEQUENCE</scope>
    <source>
        <strain evidence="1">Expedition CK06-06</strain>
    </source>
</reference>
<organism evidence="1">
    <name type="scientific">marine sediment metagenome</name>
    <dbReference type="NCBI Taxonomy" id="412755"/>
    <lineage>
        <taxon>unclassified sequences</taxon>
        <taxon>metagenomes</taxon>
        <taxon>ecological metagenomes</taxon>
    </lineage>
</organism>
<comment type="caution">
    <text evidence="1">The sequence shown here is derived from an EMBL/GenBank/DDBJ whole genome shotgun (WGS) entry which is preliminary data.</text>
</comment>
<accession>X1S2A9</accession>
<feature type="non-terminal residue" evidence="1">
    <location>
        <position position="1"/>
    </location>
</feature>
<gene>
    <name evidence="1" type="ORF">S12H4_06422</name>
</gene>
<evidence type="ECO:0000313" key="1">
    <source>
        <dbReference type="EMBL" id="GAI69560.1"/>
    </source>
</evidence>
<name>X1S2A9_9ZZZZ</name>
<protein>
    <submittedName>
        <fullName evidence="1">Uncharacterized protein</fullName>
    </submittedName>
</protein>